<evidence type="ECO:0000256" key="1">
    <source>
        <dbReference type="SAM" id="MobiDB-lite"/>
    </source>
</evidence>
<dbReference type="Proteomes" id="UP000561181">
    <property type="component" value="Unassembled WGS sequence"/>
</dbReference>
<feature type="domain" description="Methyltransferase type 11" evidence="2">
    <location>
        <begin position="59"/>
        <end position="146"/>
    </location>
</feature>
<evidence type="ECO:0000313" key="4">
    <source>
        <dbReference type="Proteomes" id="UP000561181"/>
    </source>
</evidence>
<evidence type="ECO:0000259" key="2">
    <source>
        <dbReference type="Pfam" id="PF08241"/>
    </source>
</evidence>
<dbReference type="PANTHER" id="PTHR42912:SF80">
    <property type="entry name" value="METHYLTRANSFERASE DOMAIN-CONTAINING PROTEIN"/>
    <property type="match status" value="1"/>
</dbReference>
<feature type="region of interest" description="Disordered" evidence="1">
    <location>
        <begin position="1"/>
        <end position="30"/>
    </location>
</feature>
<keyword evidence="4" id="KW-1185">Reference proteome</keyword>
<name>A0A848QIW6_9SPHN</name>
<dbReference type="SUPFAM" id="SSF53335">
    <property type="entry name" value="S-adenosyl-L-methionine-dependent methyltransferases"/>
    <property type="match status" value="1"/>
</dbReference>
<dbReference type="AlphaFoldDB" id="A0A848QIW6"/>
<dbReference type="Gene3D" id="3.40.50.150">
    <property type="entry name" value="Vaccinia Virus protein VP39"/>
    <property type="match status" value="1"/>
</dbReference>
<dbReference type="InterPro" id="IPR029063">
    <property type="entry name" value="SAM-dependent_MTases_sf"/>
</dbReference>
<reference evidence="3 4" key="1">
    <citation type="submission" date="2020-04" db="EMBL/GenBank/DDBJ databases">
        <authorList>
            <person name="Liu A."/>
        </authorList>
    </citation>
    <scope>NUCLEOTIDE SEQUENCE [LARGE SCALE GENOMIC DNA]</scope>
    <source>
        <strain evidence="3 4">RZ02</strain>
    </source>
</reference>
<accession>A0A848QIW6</accession>
<gene>
    <name evidence="3" type="ORF">HKD42_01540</name>
</gene>
<dbReference type="InterPro" id="IPR013216">
    <property type="entry name" value="Methyltransf_11"/>
</dbReference>
<dbReference type="GO" id="GO:0032259">
    <property type="term" value="P:methylation"/>
    <property type="evidence" value="ECO:0007669"/>
    <property type="project" value="UniProtKB-KW"/>
</dbReference>
<dbReference type="InterPro" id="IPR050508">
    <property type="entry name" value="Methyltransf_Superfamily"/>
</dbReference>
<dbReference type="RefSeq" id="WP_170009651.1">
    <property type="nucleotide sequence ID" value="NZ_JABCRE010000002.1"/>
</dbReference>
<keyword evidence="3" id="KW-0808">Transferase</keyword>
<organism evidence="3 4">
    <name type="scientific">Pontixanthobacter rizhaonensis</name>
    <dbReference type="NCBI Taxonomy" id="2730337"/>
    <lineage>
        <taxon>Bacteria</taxon>
        <taxon>Pseudomonadati</taxon>
        <taxon>Pseudomonadota</taxon>
        <taxon>Alphaproteobacteria</taxon>
        <taxon>Sphingomonadales</taxon>
        <taxon>Erythrobacteraceae</taxon>
        <taxon>Pontixanthobacter</taxon>
    </lineage>
</organism>
<dbReference type="PANTHER" id="PTHR42912">
    <property type="entry name" value="METHYLTRANSFERASE"/>
    <property type="match status" value="1"/>
</dbReference>
<proteinExistence type="predicted"/>
<keyword evidence="3" id="KW-0489">Methyltransferase</keyword>
<dbReference type="CDD" id="cd02440">
    <property type="entry name" value="AdoMet_MTases"/>
    <property type="match status" value="1"/>
</dbReference>
<dbReference type="Pfam" id="PF08241">
    <property type="entry name" value="Methyltransf_11"/>
    <property type="match status" value="1"/>
</dbReference>
<comment type="caution">
    <text evidence="3">The sequence shown here is derived from an EMBL/GenBank/DDBJ whole genome shotgun (WGS) entry which is preliminary data.</text>
</comment>
<dbReference type="GO" id="GO:0008757">
    <property type="term" value="F:S-adenosylmethionine-dependent methyltransferase activity"/>
    <property type="evidence" value="ECO:0007669"/>
    <property type="project" value="InterPro"/>
</dbReference>
<evidence type="ECO:0000313" key="3">
    <source>
        <dbReference type="EMBL" id="NMW30740.1"/>
    </source>
</evidence>
<sequence>MNAEQNPESKKAWSDFWAQNRSSGQDGGCLPSKWQGIDAAQRAAWQSFAHTLPAKGHGLDIATGDGRVMAWLLKNKPNFKFLGVDLAPELPPAPKGTKAKPGVPMERMPLPDNKFDAVVSQFGFEYGELPKAAAEIARVLKPGGKVGLITHRIDGPILKHNLERRSQIQWALEDQDLIAIAKRSLQLWASGIRSVPPKITNAPIEGAQKFGRGSAGWEIPEAIRQTLVMGVRDHPANVANMLDTIAMRAKNEIGRIASLEYACKQTADSDLFLTALKDGGLEQIDRTDIVDPGSGSPVADFRSITHN</sequence>
<dbReference type="EMBL" id="JABCRE010000002">
    <property type="protein sequence ID" value="NMW30740.1"/>
    <property type="molecule type" value="Genomic_DNA"/>
</dbReference>
<protein>
    <submittedName>
        <fullName evidence="3">Class I SAM-dependent methyltransferase</fullName>
    </submittedName>
</protein>